<evidence type="ECO:0000313" key="3">
    <source>
        <dbReference type="Proteomes" id="UP000270219"/>
    </source>
</evidence>
<dbReference type="RefSeq" id="WP_121522803.1">
    <property type="nucleotide sequence ID" value="NZ_RCHR01000003.1"/>
</dbReference>
<feature type="region of interest" description="Disordered" evidence="1">
    <location>
        <begin position="52"/>
        <end position="75"/>
    </location>
</feature>
<gene>
    <name evidence="2" type="ORF">D8M04_10170</name>
</gene>
<keyword evidence="3" id="KW-1185">Reference proteome</keyword>
<dbReference type="EMBL" id="RCHR01000003">
    <property type="protein sequence ID" value="RLL45215.1"/>
    <property type="molecule type" value="Genomic_DNA"/>
</dbReference>
<sequence>MEKENLHPSVVQFKRFVNDHPELLKELRKTGRPWQEYYEKWSLLGEDDPFWDEYKAQPSTSNSDKKESADKDSEKRQFELLGQLMKVTENIDMNKVQGQISNLSKTIGTVQELIEQFQSTKKPKNIGPSRDPFNWFKD</sequence>
<feature type="compositionally biased region" description="Basic and acidic residues" evidence="1">
    <location>
        <begin position="63"/>
        <end position="75"/>
    </location>
</feature>
<name>A0A498DI95_9BACI</name>
<dbReference type="Pfam" id="PF14071">
    <property type="entry name" value="YlbD_coat"/>
    <property type="match status" value="1"/>
</dbReference>
<comment type="caution">
    <text evidence="2">The sequence shown here is derived from an EMBL/GenBank/DDBJ whole genome shotgun (WGS) entry which is preliminary data.</text>
</comment>
<dbReference type="InterPro" id="IPR025953">
    <property type="entry name" value="YlbD_coat"/>
</dbReference>
<dbReference type="AlphaFoldDB" id="A0A498DI95"/>
<accession>A0A498DI95</accession>
<organism evidence="2 3">
    <name type="scientific">Oceanobacillus piezotolerans</name>
    <dbReference type="NCBI Taxonomy" id="2448030"/>
    <lineage>
        <taxon>Bacteria</taxon>
        <taxon>Bacillati</taxon>
        <taxon>Bacillota</taxon>
        <taxon>Bacilli</taxon>
        <taxon>Bacillales</taxon>
        <taxon>Bacillaceae</taxon>
        <taxon>Oceanobacillus</taxon>
    </lineage>
</organism>
<dbReference type="Proteomes" id="UP000270219">
    <property type="component" value="Unassembled WGS sequence"/>
</dbReference>
<protein>
    <recommendedName>
        <fullName evidence="4">Cytosolic protein</fullName>
    </recommendedName>
</protein>
<evidence type="ECO:0000256" key="1">
    <source>
        <dbReference type="SAM" id="MobiDB-lite"/>
    </source>
</evidence>
<proteinExistence type="predicted"/>
<evidence type="ECO:0000313" key="2">
    <source>
        <dbReference type="EMBL" id="RLL45215.1"/>
    </source>
</evidence>
<reference evidence="2 3" key="1">
    <citation type="submission" date="2018-10" db="EMBL/GenBank/DDBJ databases">
        <title>Oceanobacillus sp. YLB-02 draft genome.</title>
        <authorList>
            <person name="Yu L."/>
        </authorList>
    </citation>
    <scope>NUCLEOTIDE SEQUENCE [LARGE SCALE GENOMIC DNA]</scope>
    <source>
        <strain evidence="2 3">YLB-02</strain>
    </source>
</reference>
<dbReference type="OrthoDB" id="1655540at2"/>
<evidence type="ECO:0008006" key="4">
    <source>
        <dbReference type="Google" id="ProtNLM"/>
    </source>
</evidence>